<name>F4WAQ7_ACREC</name>
<dbReference type="InParanoid" id="F4WAQ7"/>
<evidence type="ECO:0000313" key="1">
    <source>
        <dbReference type="EMBL" id="EGI68721.1"/>
    </source>
</evidence>
<reference evidence="1" key="1">
    <citation type="submission" date="2011-02" db="EMBL/GenBank/DDBJ databases">
        <title>The genome of the leaf-cutting ant Acromyrmex echinatior suggests key adaptations to social evolution and fungus farming.</title>
        <authorList>
            <person name="Nygaard S."/>
            <person name="Zhang G."/>
        </authorList>
    </citation>
    <scope>NUCLEOTIDE SEQUENCE</scope>
</reference>
<dbReference type="AlphaFoldDB" id="F4WAQ7"/>
<keyword evidence="2" id="KW-1185">Reference proteome</keyword>
<organism evidence="2">
    <name type="scientific">Acromyrmex echinatior</name>
    <name type="common">Panamanian leafcutter ant</name>
    <name type="synonym">Acromyrmex octospinosus echinatior</name>
    <dbReference type="NCBI Taxonomy" id="103372"/>
    <lineage>
        <taxon>Eukaryota</taxon>
        <taxon>Metazoa</taxon>
        <taxon>Ecdysozoa</taxon>
        <taxon>Arthropoda</taxon>
        <taxon>Hexapoda</taxon>
        <taxon>Insecta</taxon>
        <taxon>Pterygota</taxon>
        <taxon>Neoptera</taxon>
        <taxon>Endopterygota</taxon>
        <taxon>Hymenoptera</taxon>
        <taxon>Apocrita</taxon>
        <taxon>Aculeata</taxon>
        <taxon>Formicoidea</taxon>
        <taxon>Formicidae</taxon>
        <taxon>Myrmicinae</taxon>
        <taxon>Acromyrmex</taxon>
    </lineage>
</organism>
<dbReference type="Proteomes" id="UP000007755">
    <property type="component" value="Unassembled WGS sequence"/>
</dbReference>
<gene>
    <name evidence="1" type="ORF">G5I_02596</name>
</gene>
<evidence type="ECO:0000313" key="2">
    <source>
        <dbReference type="Proteomes" id="UP000007755"/>
    </source>
</evidence>
<protein>
    <submittedName>
        <fullName evidence="1">Uncharacterized protein</fullName>
    </submittedName>
</protein>
<accession>F4WAQ7</accession>
<sequence length="244" mass="27274">MQTLSMTSYTLAFERAPLFGNLPLSIHLSVFDPFGLYGADSWLCCVDKASLEAPTPTPAPKNPKQRDQGAKRIGNSRMHCQIPSINHSILCLSHKSHSVFTAPTRDCVVSKKLLHELDRAVWKLFKYKYTLQKGSLLPLLVSVELMFSKRDDTSDHDRLRTREDRAANTMCAPHKSHSIFRLVAMLCGNVLPKQLLLVGSNPQSEANMPPHPQKYMPQLPSISEAAPKMAMEKSSSACRAFLQE</sequence>
<dbReference type="EMBL" id="GL888052">
    <property type="protein sequence ID" value="EGI68721.1"/>
    <property type="molecule type" value="Genomic_DNA"/>
</dbReference>
<proteinExistence type="predicted"/>